<gene>
    <name evidence="13" type="primary">lpxK</name>
    <name evidence="15" type="ORF">C8D97_106246</name>
</gene>
<dbReference type="Proteomes" id="UP000245790">
    <property type="component" value="Unassembled WGS sequence"/>
</dbReference>
<dbReference type="HAMAP" id="MF_00409">
    <property type="entry name" value="LpxK"/>
    <property type="match status" value="1"/>
</dbReference>
<keyword evidence="10 13" id="KW-0067">ATP-binding</keyword>
<dbReference type="EC" id="2.7.1.130" evidence="3 13"/>
<evidence type="ECO:0000313" key="16">
    <source>
        <dbReference type="Proteomes" id="UP000245790"/>
    </source>
</evidence>
<evidence type="ECO:0000256" key="13">
    <source>
        <dbReference type="HAMAP-Rule" id="MF_00409"/>
    </source>
</evidence>
<keyword evidence="14" id="KW-1133">Transmembrane helix</keyword>
<evidence type="ECO:0000256" key="6">
    <source>
        <dbReference type="ARBA" id="ARBA00022556"/>
    </source>
</evidence>
<evidence type="ECO:0000256" key="12">
    <source>
        <dbReference type="ARBA" id="ARBA00029757"/>
    </source>
</evidence>
<feature type="transmembrane region" description="Helical" evidence="14">
    <location>
        <begin position="17"/>
        <end position="36"/>
    </location>
</feature>
<keyword evidence="7 13" id="KW-0808">Transferase</keyword>
<dbReference type="Pfam" id="PF02606">
    <property type="entry name" value="LpxK"/>
    <property type="match status" value="1"/>
</dbReference>
<dbReference type="InterPro" id="IPR027417">
    <property type="entry name" value="P-loop_NTPase"/>
</dbReference>
<dbReference type="GO" id="GO:0009244">
    <property type="term" value="P:lipopolysaccharide core region biosynthetic process"/>
    <property type="evidence" value="ECO:0007669"/>
    <property type="project" value="TreeGrafter"/>
</dbReference>
<evidence type="ECO:0000256" key="4">
    <source>
        <dbReference type="ARBA" id="ARBA00016436"/>
    </source>
</evidence>
<protein>
    <recommendedName>
        <fullName evidence="4 13">Tetraacyldisaccharide 4'-kinase</fullName>
        <ecNumber evidence="3 13">2.7.1.130</ecNumber>
    </recommendedName>
    <alternativeName>
        <fullName evidence="12 13">Lipid A 4'-kinase</fullName>
    </alternativeName>
</protein>
<comment type="function">
    <text evidence="1 13">Transfers the gamma-phosphate of ATP to the 4'-position of a tetraacyldisaccharide 1-phosphate intermediate (termed DS-1-P) to form tetraacyldisaccharide 1,4'-bis-phosphate (lipid IVA).</text>
</comment>
<dbReference type="InterPro" id="IPR003758">
    <property type="entry name" value="LpxK"/>
</dbReference>
<evidence type="ECO:0000256" key="14">
    <source>
        <dbReference type="SAM" id="Phobius"/>
    </source>
</evidence>
<dbReference type="GO" id="GO:0009029">
    <property type="term" value="F:lipid-A 4'-kinase activity"/>
    <property type="evidence" value="ECO:0007669"/>
    <property type="project" value="UniProtKB-UniRule"/>
</dbReference>
<dbReference type="RefSeq" id="WP_109763607.1">
    <property type="nucleotide sequence ID" value="NZ_QGGU01000006.1"/>
</dbReference>
<keyword evidence="6 13" id="KW-0441">Lipid A biosynthesis</keyword>
<dbReference type="AlphaFoldDB" id="A0A316FRN6"/>
<comment type="similarity">
    <text evidence="13">Belongs to the LpxK family.</text>
</comment>
<keyword evidence="5 13" id="KW-0444">Lipid biosynthesis</keyword>
<evidence type="ECO:0000256" key="10">
    <source>
        <dbReference type="ARBA" id="ARBA00022840"/>
    </source>
</evidence>
<evidence type="ECO:0000256" key="1">
    <source>
        <dbReference type="ARBA" id="ARBA00002274"/>
    </source>
</evidence>
<comment type="pathway">
    <text evidence="2 13">Glycolipid biosynthesis; lipid IV(A) biosynthesis; lipid IV(A) from (3R)-3-hydroxytetradecanoyl-[acyl-carrier-protein] and UDP-N-acetyl-alpha-D-glucosamine: step 6/6.</text>
</comment>
<evidence type="ECO:0000256" key="2">
    <source>
        <dbReference type="ARBA" id="ARBA00004870"/>
    </source>
</evidence>
<accession>A0A316FRN6</accession>
<keyword evidence="14" id="KW-0812">Transmembrane</keyword>
<dbReference type="EMBL" id="QGGU01000006">
    <property type="protein sequence ID" value="PWK50953.1"/>
    <property type="molecule type" value="Genomic_DNA"/>
</dbReference>
<evidence type="ECO:0000313" key="15">
    <source>
        <dbReference type="EMBL" id="PWK50953.1"/>
    </source>
</evidence>
<keyword evidence="11 13" id="KW-0443">Lipid metabolism</keyword>
<keyword evidence="8 13" id="KW-0547">Nucleotide-binding</keyword>
<evidence type="ECO:0000256" key="7">
    <source>
        <dbReference type="ARBA" id="ARBA00022679"/>
    </source>
</evidence>
<evidence type="ECO:0000256" key="11">
    <source>
        <dbReference type="ARBA" id="ARBA00023098"/>
    </source>
</evidence>
<dbReference type="PANTHER" id="PTHR42724">
    <property type="entry name" value="TETRAACYLDISACCHARIDE 4'-KINASE"/>
    <property type="match status" value="1"/>
</dbReference>
<evidence type="ECO:0000256" key="5">
    <source>
        <dbReference type="ARBA" id="ARBA00022516"/>
    </source>
</evidence>
<dbReference type="PANTHER" id="PTHR42724:SF1">
    <property type="entry name" value="TETRAACYLDISACCHARIDE 4'-KINASE, MITOCHONDRIAL-RELATED"/>
    <property type="match status" value="1"/>
</dbReference>
<evidence type="ECO:0000256" key="8">
    <source>
        <dbReference type="ARBA" id="ARBA00022741"/>
    </source>
</evidence>
<dbReference type="OrthoDB" id="9766423at2"/>
<keyword evidence="14" id="KW-0472">Membrane</keyword>
<keyword evidence="16" id="KW-1185">Reference proteome</keyword>
<reference evidence="15 16" key="1">
    <citation type="submission" date="2018-05" db="EMBL/GenBank/DDBJ databases">
        <title>Genomic Encyclopedia of Type Strains, Phase IV (KMG-IV): sequencing the most valuable type-strain genomes for metagenomic binning, comparative biology and taxonomic classification.</title>
        <authorList>
            <person name="Goeker M."/>
        </authorList>
    </citation>
    <scope>NUCLEOTIDE SEQUENCE [LARGE SCALE GENOMIC DNA]</scope>
    <source>
        <strain evidence="15 16">DSM 25350</strain>
    </source>
</reference>
<dbReference type="GO" id="GO:0005886">
    <property type="term" value="C:plasma membrane"/>
    <property type="evidence" value="ECO:0007669"/>
    <property type="project" value="TreeGrafter"/>
</dbReference>
<dbReference type="NCBIfam" id="TIGR00682">
    <property type="entry name" value="lpxK"/>
    <property type="match status" value="1"/>
</dbReference>
<feature type="binding site" evidence="13">
    <location>
        <begin position="58"/>
        <end position="65"/>
    </location>
    <ligand>
        <name>ATP</name>
        <dbReference type="ChEBI" id="CHEBI:30616"/>
    </ligand>
</feature>
<keyword evidence="9 13" id="KW-0418">Kinase</keyword>
<sequence length="343" mass="38974">MQKIIEGFWYRDSLLKWLLWPVHLFMCLLYGLRRLLYRAKLFQQKASKTPVVVVGNITLGGTGKTPFINWLVRALQDKSLSVVVISRGYGGTAQNFPLTVTDSVDVNICGDEPKMLQQSLNIPVIVDPERSRAVDFAITQFQPDVIVSDDGLQHYKMARNFEICIVDGLRQFGNQFMMPAGPLREPLSRLKQCDLIITNTSAKDIPEKESQPQFSTQAISLVNIKSNEAVQVSLDRAARPFKSCNAVCGIGNPDKFRQTLIQNDFDFDFFSFPDHYHFKQSDFSDFAEQAVLMTEKDAIKCKSFAKENWWFLKIDTVPNAALIQAINKLSARLLEIKHEQSLD</sequence>
<comment type="caution">
    <text evidence="15">The sequence shown here is derived from an EMBL/GenBank/DDBJ whole genome shotgun (WGS) entry which is preliminary data.</text>
</comment>
<comment type="catalytic activity">
    <reaction evidence="13">
        <text>a lipid A disaccharide + ATP = a lipid IVA + ADP + H(+)</text>
        <dbReference type="Rhea" id="RHEA:67840"/>
        <dbReference type="ChEBI" id="CHEBI:15378"/>
        <dbReference type="ChEBI" id="CHEBI:30616"/>
        <dbReference type="ChEBI" id="CHEBI:176343"/>
        <dbReference type="ChEBI" id="CHEBI:176425"/>
        <dbReference type="ChEBI" id="CHEBI:456216"/>
        <dbReference type="EC" id="2.7.1.130"/>
    </reaction>
</comment>
<organism evidence="15 16">
    <name type="scientific">Pleionea mediterranea</name>
    <dbReference type="NCBI Taxonomy" id="523701"/>
    <lineage>
        <taxon>Bacteria</taxon>
        <taxon>Pseudomonadati</taxon>
        <taxon>Pseudomonadota</taxon>
        <taxon>Gammaproteobacteria</taxon>
        <taxon>Oceanospirillales</taxon>
        <taxon>Pleioneaceae</taxon>
        <taxon>Pleionea</taxon>
    </lineage>
</organism>
<name>A0A316FRN6_9GAMM</name>
<evidence type="ECO:0000256" key="9">
    <source>
        <dbReference type="ARBA" id="ARBA00022777"/>
    </source>
</evidence>
<dbReference type="GO" id="GO:0005524">
    <property type="term" value="F:ATP binding"/>
    <property type="evidence" value="ECO:0007669"/>
    <property type="project" value="UniProtKB-UniRule"/>
</dbReference>
<dbReference type="SUPFAM" id="SSF52540">
    <property type="entry name" value="P-loop containing nucleoside triphosphate hydrolases"/>
    <property type="match status" value="1"/>
</dbReference>
<dbReference type="GO" id="GO:0009245">
    <property type="term" value="P:lipid A biosynthetic process"/>
    <property type="evidence" value="ECO:0007669"/>
    <property type="project" value="UniProtKB-UniRule"/>
</dbReference>
<dbReference type="UniPathway" id="UPA00359">
    <property type="reaction ID" value="UER00482"/>
</dbReference>
<proteinExistence type="inferred from homology"/>
<evidence type="ECO:0000256" key="3">
    <source>
        <dbReference type="ARBA" id="ARBA00012071"/>
    </source>
</evidence>